<gene>
    <name evidence="9" type="primary">POLQ_0</name>
    <name evidence="9" type="ORF">g.89457</name>
</gene>
<dbReference type="Pfam" id="PF00270">
    <property type="entry name" value="DEAD"/>
    <property type="match status" value="1"/>
</dbReference>
<proteinExistence type="predicted"/>
<dbReference type="GO" id="GO:0043138">
    <property type="term" value="F:3'-5' DNA helicase activity"/>
    <property type="evidence" value="ECO:0007669"/>
    <property type="project" value="UniProtKB-EC"/>
</dbReference>
<accession>A0A146KXC9</accession>
<dbReference type="SMART" id="SM00490">
    <property type="entry name" value="HELICc"/>
    <property type="match status" value="1"/>
</dbReference>
<dbReference type="Gene3D" id="3.40.50.300">
    <property type="entry name" value="P-loop containing nucleotide triphosphate hydrolases"/>
    <property type="match status" value="2"/>
</dbReference>
<dbReference type="SMART" id="SM00487">
    <property type="entry name" value="DEXDc"/>
    <property type="match status" value="1"/>
</dbReference>
<dbReference type="FunFam" id="3.40.50.300:FF:000753">
    <property type="entry name" value="Polymerase (DNA directed), theta"/>
    <property type="match status" value="1"/>
</dbReference>
<dbReference type="Pfam" id="PF20470">
    <property type="entry name" value="HTH_61"/>
    <property type="match status" value="1"/>
</dbReference>
<feature type="domain" description="Helicase ATP-binding" evidence="7">
    <location>
        <begin position="46"/>
        <end position="220"/>
    </location>
</feature>
<protein>
    <submittedName>
        <fullName evidence="9">DNA polymerase theta</fullName>
    </submittedName>
</protein>
<dbReference type="PANTHER" id="PTHR47961:SF6">
    <property type="entry name" value="DNA-DIRECTED DNA POLYMERASE"/>
    <property type="match status" value="1"/>
</dbReference>
<evidence type="ECO:0000256" key="5">
    <source>
        <dbReference type="ARBA" id="ARBA00048988"/>
    </source>
</evidence>
<dbReference type="CDD" id="cd18026">
    <property type="entry name" value="DEXHc_POLQ-like"/>
    <property type="match status" value="1"/>
</dbReference>
<dbReference type="InterPro" id="IPR046931">
    <property type="entry name" value="HTH_61"/>
</dbReference>
<keyword evidence="2" id="KW-0378">Hydrolase</keyword>
<dbReference type="GO" id="GO:0003676">
    <property type="term" value="F:nucleic acid binding"/>
    <property type="evidence" value="ECO:0007669"/>
    <property type="project" value="InterPro"/>
</dbReference>
<evidence type="ECO:0000259" key="7">
    <source>
        <dbReference type="PROSITE" id="PS51192"/>
    </source>
</evidence>
<dbReference type="EMBL" id="GDHC01018937">
    <property type="protein sequence ID" value="JAP99691.1"/>
    <property type="molecule type" value="Transcribed_RNA"/>
</dbReference>
<feature type="compositionally biased region" description="Acidic residues" evidence="6">
    <location>
        <begin position="920"/>
        <end position="930"/>
    </location>
</feature>
<dbReference type="PANTHER" id="PTHR47961">
    <property type="entry name" value="DNA POLYMERASE THETA, PUTATIVE (AFU_ORTHOLOGUE AFUA_1G05260)-RELATED"/>
    <property type="match status" value="1"/>
</dbReference>
<evidence type="ECO:0000256" key="6">
    <source>
        <dbReference type="SAM" id="MobiDB-lite"/>
    </source>
</evidence>
<dbReference type="GO" id="GO:0005524">
    <property type="term" value="F:ATP binding"/>
    <property type="evidence" value="ECO:0007669"/>
    <property type="project" value="UniProtKB-KW"/>
</dbReference>
<dbReference type="Gene3D" id="1.10.10.10">
    <property type="entry name" value="Winged helix-like DNA-binding domain superfamily/Winged helix DNA-binding domain"/>
    <property type="match status" value="1"/>
</dbReference>
<feature type="domain" description="Helicase C-terminal" evidence="8">
    <location>
        <begin position="258"/>
        <end position="464"/>
    </location>
</feature>
<dbReference type="InterPro" id="IPR050474">
    <property type="entry name" value="Hel308_SKI2-like"/>
</dbReference>
<dbReference type="Pfam" id="PF21099">
    <property type="entry name" value="POLQ_helical"/>
    <property type="match status" value="1"/>
</dbReference>
<feature type="non-terminal residue" evidence="9">
    <location>
        <position position="943"/>
    </location>
</feature>
<dbReference type="CDD" id="cd18795">
    <property type="entry name" value="SF2_C_Ski2"/>
    <property type="match status" value="1"/>
</dbReference>
<dbReference type="InterPro" id="IPR027417">
    <property type="entry name" value="P-loop_NTPase"/>
</dbReference>
<dbReference type="InterPro" id="IPR014001">
    <property type="entry name" value="Helicase_ATP-bd"/>
</dbReference>
<evidence type="ECO:0000256" key="4">
    <source>
        <dbReference type="ARBA" id="ARBA00022840"/>
    </source>
</evidence>
<dbReference type="SUPFAM" id="SSF52540">
    <property type="entry name" value="P-loop containing nucleoside triphosphate hydrolases"/>
    <property type="match status" value="1"/>
</dbReference>
<dbReference type="InterPro" id="IPR036390">
    <property type="entry name" value="WH_DNA-bd_sf"/>
</dbReference>
<dbReference type="InterPro" id="IPR048960">
    <property type="entry name" value="POLQ-like_helical"/>
</dbReference>
<dbReference type="InterPro" id="IPR036388">
    <property type="entry name" value="WH-like_DNA-bd_sf"/>
</dbReference>
<dbReference type="InterPro" id="IPR001650">
    <property type="entry name" value="Helicase_C-like"/>
</dbReference>
<comment type="catalytic activity">
    <reaction evidence="5">
        <text>ATP + H2O = ADP + phosphate + H(+)</text>
        <dbReference type="Rhea" id="RHEA:13065"/>
        <dbReference type="ChEBI" id="CHEBI:15377"/>
        <dbReference type="ChEBI" id="CHEBI:15378"/>
        <dbReference type="ChEBI" id="CHEBI:30616"/>
        <dbReference type="ChEBI" id="CHEBI:43474"/>
        <dbReference type="ChEBI" id="CHEBI:456216"/>
        <dbReference type="EC" id="5.6.2.4"/>
    </reaction>
</comment>
<sequence>MSGPSSLSIEEKLKLESWGLPKLILQKYLSKGLHSMFPWQLECLTSGNVLNGGNLVYSAPTSAGKTLIAEILTFQTVLERKKKVIIILPFVSVVREKMLYFQDLLVGSGVRVEGFMGSYNPPGGFRAVHVAICTIEKANSLINRLLEENNFDNIGCVVVDELHLLGDPHRGYLLELLLTKLKYISKKGLCPPIQIVGMSATLPNLDVLAKWLDATLYKTDFRPIPLIEFIKVNRSIYKATDLTSSESFEPEFAIDNDPGDAIYLCIDTILKGYSVLVFCPTKNWCETLALQIAGEVKRLGCSNTELAVKIRKQLNSEAISDTLQQLKNSPVGLESVLGKCVSFGVAYHHAGLTLDERDIVEGGFRRSVLRVLVATSTLSSGVNLPARRVIIRSPLFNGRMMDILSYKQMVGRAGRMGKDTAGESYLLCTEEQKSQGQKLVTSELPSVESCLGHSDLSNSLKRAVLEVVASGLISSYEEVQCYTNCTLLAVYEDSEKISQAVQKCVKYLTTKGFIELKNETEISVSSLAEACLSASMTPDQGLALLAELDKARKCFVLDSDLHAVYQVTPFSVSNQWSLDWMKAFSMWEALPKNVQKIGQLVGVDERFLIKAMRGTMNFQADNQVQNIAVHKRFFTALALQDLINEIPLNKVAEKYGCNKGVLQSLQQSASTFSGMVTNFCRKLSWGAMEVVVSQLGQRIQFGAHRDLLDLLRLECMTGAMARGLYNCGITSVTELAQSSVKQICTAIRKALPYTSSEDPGKRKERRDIYLPGRPGLTELEAAELFRKEARSFLMREMGIEHVNWYEPQKSEEEAVGTAVPDSKTTTSRIEESQDSLDLSVSSADFQNLNTGVDLKIGLADNKATTSTQIPVASEIKSADASEIKLDDVPGAVGESVVVNGTGQDDPGRDDDDVPAKDDGDCISDENDDDDVPAKDDGDCISDE</sequence>
<dbReference type="PROSITE" id="PS51192">
    <property type="entry name" value="HELICASE_ATP_BIND_1"/>
    <property type="match status" value="1"/>
</dbReference>
<dbReference type="InterPro" id="IPR011545">
    <property type="entry name" value="DEAD/DEAH_box_helicase_dom"/>
</dbReference>
<reference evidence="9" key="1">
    <citation type="journal article" date="2016" name="Gigascience">
        <title>De novo construction of an expanded transcriptome assembly for the western tarnished plant bug, Lygus hesperus.</title>
        <authorList>
            <person name="Tassone E.E."/>
            <person name="Geib S.M."/>
            <person name="Hall B."/>
            <person name="Fabrick J.A."/>
            <person name="Brent C.S."/>
            <person name="Hull J.J."/>
        </authorList>
    </citation>
    <scope>NUCLEOTIDE SEQUENCE</scope>
</reference>
<feature type="region of interest" description="Disordered" evidence="6">
    <location>
        <begin position="887"/>
        <end position="943"/>
    </location>
</feature>
<name>A0A146KXC9_LYGHE</name>
<dbReference type="Pfam" id="PF00271">
    <property type="entry name" value="Helicase_C"/>
    <property type="match status" value="1"/>
</dbReference>
<dbReference type="GO" id="GO:0016787">
    <property type="term" value="F:hydrolase activity"/>
    <property type="evidence" value="ECO:0007669"/>
    <property type="project" value="UniProtKB-KW"/>
</dbReference>
<evidence type="ECO:0000256" key="3">
    <source>
        <dbReference type="ARBA" id="ARBA00022806"/>
    </source>
</evidence>
<dbReference type="AlphaFoldDB" id="A0A146KXC9"/>
<dbReference type="Gene3D" id="1.10.3380.20">
    <property type="match status" value="1"/>
</dbReference>
<dbReference type="PROSITE" id="PS51194">
    <property type="entry name" value="HELICASE_CTER"/>
    <property type="match status" value="1"/>
</dbReference>
<dbReference type="SUPFAM" id="SSF46785">
    <property type="entry name" value="Winged helix' DNA-binding domain"/>
    <property type="match status" value="1"/>
</dbReference>
<keyword evidence="4" id="KW-0067">ATP-binding</keyword>
<feature type="region of interest" description="Disordered" evidence="6">
    <location>
        <begin position="809"/>
        <end position="835"/>
    </location>
</feature>
<evidence type="ECO:0000256" key="2">
    <source>
        <dbReference type="ARBA" id="ARBA00022801"/>
    </source>
</evidence>
<keyword evidence="3" id="KW-0347">Helicase</keyword>
<organism evidence="9">
    <name type="scientific">Lygus hesperus</name>
    <name type="common">Western plant bug</name>
    <dbReference type="NCBI Taxonomy" id="30085"/>
    <lineage>
        <taxon>Eukaryota</taxon>
        <taxon>Metazoa</taxon>
        <taxon>Ecdysozoa</taxon>
        <taxon>Arthropoda</taxon>
        <taxon>Hexapoda</taxon>
        <taxon>Insecta</taxon>
        <taxon>Pterygota</taxon>
        <taxon>Neoptera</taxon>
        <taxon>Paraneoptera</taxon>
        <taxon>Hemiptera</taxon>
        <taxon>Heteroptera</taxon>
        <taxon>Panheteroptera</taxon>
        <taxon>Cimicomorpha</taxon>
        <taxon>Miridae</taxon>
        <taxon>Mirini</taxon>
        <taxon>Lygus</taxon>
    </lineage>
</organism>
<keyword evidence="1" id="KW-0547">Nucleotide-binding</keyword>
<dbReference type="SUPFAM" id="SSF158702">
    <property type="entry name" value="Sec63 N-terminal domain-like"/>
    <property type="match status" value="1"/>
</dbReference>
<evidence type="ECO:0000256" key="1">
    <source>
        <dbReference type="ARBA" id="ARBA00022741"/>
    </source>
</evidence>
<evidence type="ECO:0000259" key="8">
    <source>
        <dbReference type="PROSITE" id="PS51194"/>
    </source>
</evidence>
<evidence type="ECO:0000313" key="9">
    <source>
        <dbReference type="EMBL" id="JAP99691.1"/>
    </source>
</evidence>